<dbReference type="AlphaFoldDB" id="A0A4Y2KDK3"/>
<protein>
    <submittedName>
        <fullName evidence="1">Uncharacterized protein</fullName>
    </submittedName>
</protein>
<gene>
    <name evidence="1" type="ORF">AVEN_51447_1</name>
</gene>
<evidence type="ECO:0000313" key="1">
    <source>
        <dbReference type="EMBL" id="GBN00511.1"/>
    </source>
</evidence>
<comment type="caution">
    <text evidence="1">The sequence shown here is derived from an EMBL/GenBank/DDBJ whole genome shotgun (WGS) entry which is preliminary data.</text>
</comment>
<accession>A0A4Y2KDK3</accession>
<sequence>MNCQARSVIVEEIQVPHITCPSLIDHFHGMEESAEKVKCPGVNTSISCSPPFQMSLMNNPEVIASKNGTAFFSNDSQKYIPVFLLKKVIRNNLKYPNTLGALLS</sequence>
<organism evidence="1 2">
    <name type="scientific">Araneus ventricosus</name>
    <name type="common">Orbweaver spider</name>
    <name type="synonym">Epeira ventricosa</name>
    <dbReference type="NCBI Taxonomy" id="182803"/>
    <lineage>
        <taxon>Eukaryota</taxon>
        <taxon>Metazoa</taxon>
        <taxon>Ecdysozoa</taxon>
        <taxon>Arthropoda</taxon>
        <taxon>Chelicerata</taxon>
        <taxon>Arachnida</taxon>
        <taxon>Araneae</taxon>
        <taxon>Araneomorphae</taxon>
        <taxon>Entelegynae</taxon>
        <taxon>Araneoidea</taxon>
        <taxon>Araneidae</taxon>
        <taxon>Araneus</taxon>
    </lineage>
</organism>
<reference evidence="1 2" key="1">
    <citation type="journal article" date="2019" name="Sci. Rep.">
        <title>Orb-weaving spider Araneus ventricosus genome elucidates the spidroin gene catalogue.</title>
        <authorList>
            <person name="Kono N."/>
            <person name="Nakamura H."/>
            <person name="Ohtoshi R."/>
            <person name="Moran D.A.P."/>
            <person name="Shinohara A."/>
            <person name="Yoshida Y."/>
            <person name="Fujiwara M."/>
            <person name="Mori M."/>
            <person name="Tomita M."/>
            <person name="Arakawa K."/>
        </authorList>
    </citation>
    <scope>NUCLEOTIDE SEQUENCE [LARGE SCALE GENOMIC DNA]</scope>
</reference>
<keyword evidence="2" id="KW-1185">Reference proteome</keyword>
<proteinExistence type="predicted"/>
<name>A0A4Y2KDK3_ARAVE</name>
<dbReference type="Proteomes" id="UP000499080">
    <property type="component" value="Unassembled WGS sequence"/>
</dbReference>
<dbReference type="EMBL" id="BGPR01004523">
    <property type="protein sequence ID" value="GBN00511.1"/>
    <property type="molecule type" value="Genomic_DNA"/>
</dbReference>
<evidence type="ECO:0000313" key="2">
    <source>
        <dbReference type="Proteomes" id="UP000499080"/>
    </source>
</evidence>